<dbReference type="InterPro" id="IPR046350">
    <property type="entry name" value="Cystatin_sf"/>
</dbReference>
<keyword evidence="4" id="KW-1015">Disulfide bond</keyword>
<evidence type="ECO:0000256" key="3">
    <source>
        <dbReference type="ARBA" id="ARBA00022525"/>
    </source>
</evidence>
<name>B1NLP0_NOTEU</name>
<dbReference type="GO" id="GO:0001530">
    <property type="term" value="F:lipopolysaccharide binding"/>
    <property type="evidence" value="ECO:0007669"/>
    <property type="project" value="TreeGrafter"/>
</dbReference>
<dbReference type="InterPro" id="IPR001894">
    <property type="entry name" value="Cathelicidin-like"/>
</dbReference>
<comment type="similarity">
    <text evidence="2">Belongs to the cathelicidin family.</text>
</comment>
<keyword evidence="5" id="KW-0732">Signal</keyword>
<evidence type="ECO:0000256" key="2">
    <source>
        <dbReference type="ARBA" id="ARBA00005320"/>
    </source>
</evidence>
<dbReference type="FunFam" id="3.10.450.10:FF:000003">
    <property type="entry name" value="Cathelicidin antimicrobial peptide"/>
    <property type="match status" value="1"/>
</dbReference>
<dbReference type="Pfam" id="PF00666">
    <property type="entry name" value="Cathelicidins"/>
    <property type="match status" value="1"/>
</dbReference>
<evidence type="ECO:0000313" key="6">
    <source>
        <dbReference type="EMBL" id="ABV01940.1"/>
    </source>
</evidence>
<protein>
    <submittedName>
        <fullName evidence="6">Cathelicidin 3</fullName>
    </submittedName>
</protein>
<dbReference type="AlphaFoldDB" id="B1NLP0"/>
<proteinExistence type="evidence at transcript level"/>
<reference evidence="6" key="1">
    <citation type="submission" date="2007-05" db="EMBL/GenBank/DDBJ databases">
        <authorList>
            <person name="Nicholas K."/>
            <person name="Leferve C."/>
        </authorList>
    </citation>
    <scope>NUCLEOTIDE SEQUENCE</scope>
    <source>
        <tissue evidence="6">Mammary gland</tissue>
    </source>
</reference>
<dbReference type="GO" id="GO:0050829">
    <property type="term" value="P:defense response to Gram-negative bacterium"/>
    <property type="evidence" value="ECO:0007669"/>
    <property type="project" value="TreeGrafter"/>
</dbReference>
<dbReference type="Gene3D" id="3.10.450.10">
    <property type="match status" value="1"/>
</dbReference>
<dbReference type="GO" id="GO:0050830">
    <property type="term" value="P:defense response to Gram-positive bacterium"/>
    <property type="evidence" value="ECO:0007669"/>
    <property type="project" value="TreeGrafter"/>
</dbReference>
<dbReference type="PANTHER" id="PTHR10206">
    <property type="entry name" value="CATHELICIDIN"/>
    <property type="match status" value="1"/>
</dbReference>
<evidence type="ECO:0000256" key="1">
    <source>
        <dbReference type="ARBA" id="ARBA00004613"/>
    </source>
</evidence>
<dbReference type="GO" id="GO:0061844">
    <property type="term" value="P:antimicrobial humoral immune response mediated by antimicrobial peptide"/>
    <property type="evidence" value="ECO:0007669"/>
    <property type="project" value="TreeGrafter"/>
</dbReference>
<feature type="non-terminal residue" evidence="6">
    <location>
        <position position="1"/>
    </location>
</feature>
<evidence type="ECO:0000256" key="5">
    <source>
        <dbReference type="SAM" id="SignalP"/>
    </source>
</evidence>
<organism evidence="6">
    <name type="scientific">Notamacropus eugenii</name>
    <name type="common">Tammar wallaby</name>
    <name type="synonym">Macropus eugenii</name>
    <dbReference type="NCBI Taxonomy" id="9315"/>
    <lineage>
        <taxon>Eukaryota</taxon>
        <taxon>Metazoa</taxon>
        <taxon>Chordata</taxon>
        <taxon>Craniata</taxon>
        <taxon>Vertebrata</taxon>
        <taxon>Euteleostomi</taxon>
        <taxon>Mammalia</taxon>
        <taxon>Metatheria</taxon>
        <taxon>Diprotodontia</taxon>
        <taxon>Macropodidae</taxon>
        <taxon>Notamacropus</taxon>
    </lineage>
</organism>
<dbReference type="GO" id="GO:0005615">
    <property type="term" value="C:extracellular space"/>
    <property type="evidence" value="ECO:0007669"/>
    <property type="project" value="TreeGrafter"/>
</dbReference>
<comment type="subcellular location">
    <subcellularLocation>
        <location evidence="1">Secreted</location>
    </subcellularLocation>
</comment>
<sequence length="175" mass="19873">STKRRKVSTMQVPLLVLGMLSLMTPLAYAQDQRYQDLVNGFIEEYNRKSGSENLFRLSILNLPPEESNDPAVPRLLRFTIRETVCPKTENRNADECDFKENGLVKECIGMVDLDSSNPSDSISCDGVPGGDLNTEREKKRFGFLNFIRTLLRRVGEKVKTRFIAAIEKLIDTFLP</sequence>
<accession>B1NLP0</accession>
<dbReference type="PANTHER" id="PTHR10206:SF2">
    <property type="entry name" value="CATHELICIDIN ANTIMICROBIAL PEPTIDE"/>
    <property type="match status" value="1"/>
</dbReference>
<feature type="signal peptide" evidence="5">
    <location>
        <begin position="1"/>
        <end position="29"/>
    </location>
</feature>
<dbReference type="SUPFAM" id="SSF54403">
    <property type="entry name" value="Cystatin/monellin"/>
    <property type="match status" value="1"/>
</dbReference>
<dbReference type="EMBL" id="EF624483">
    <property type="protein sequence ID" value="ABV01940.1"/>
    <property type="molecule type" value="mRNA"/>
</dbReference>
<keyword evidence="3" id="KW-0964">Secreted</keyword>
<reference evidence="6" key="2">
    <citation type="journal article" date="2008" name="Comp. Biochem. Physiol. B, Biochem. Mol. Biol.">
        <title>Identification, characterization and expression of cathelicidin in the pouch young of tammar wallaby (Macropus eugenii).</title>
        <authorList>
            <person name="Daly K.A."/>
            <person name="Digby M.R."/>
            <person name="Lefevre C."/>
            <person name="Nicholas K.R."/>
            <person name="Deane E.M."/>
            <person name="Williamson P."/>
        </authorList>
    </citation>
    <scope>NUCLEOTIDE SEQUENCE</scope>
    <source>
        <tissue evidence="6">Mammary gland</tissue>
    </source>
</reference>
<evidence type="ECO:0000256" key="4">
    <source>
        <dbReference type="ARBA" id="ARBA00023157"/>
    </source>
</evidence>
<dbReference type="GO" id="GO:0045087">
    <property type="term" value="P:innate immune response"/>
    <property type="evidence" value="ECO:0007669"/>
    <property type="project" value="TreeGrafter"/>
</dbReference>
<feature type="chain" id="PRO_5002769218" evidence="5">
    <location>
        <begin position="30"/>
        <end position="175"/>
    </location>
</feature>